<evidence type="ECO:0000256" key="1">
    <source>
        <dbReference type="SAM" id="MobiDB-lite"/>
    </source>
</evidence>
<evidence type="ECO:0000313" key="2">
    <source>
        <dbReference type="EMBL" id="RPA75831.1"/>
    </source>
</evidence>
<reference evidence="2 3" key="1">
    <citation type="journal article" date="2018" name="Nat. Ecol. Evol.">
        <title>Pezizomycetes genomes reveal the molecular basis of ectomycorrhizal truffle lifestyle.</title>
        <authorList>
            <person name="Murat C."/>
            <person name="Payen T."/>
            <person name="Noel B."/>
            <person name="Kuo A."/>
            <person name="Morin E."/>
            <person name="Chen J."/>
            <person name="Kohler A."/>
            <person name="Krizsan K."/>
            <person name="Balestrini R."/>
            <person name="Da Silva C."/>
            <person name="Montanini B."/>
            <person name="Hainaut M."/>
            <person name="Levati E."/>
            <person name="Barry K.W."/>
            <person name="Belfiori B."/>
            <person name="Cichocki N."/>
            <person name="Clum A."/>
            <person name="Dockter R.B."/>
            <person name="Fauchery L."/>
            <person name="Guy J."/>
            <person name="Iotti M."/>
            <person name="Le Tacon F."/>
            <person name="Lindquist E.A."/>
            <person name="Lipzen A."/>
            <person name="Malagnac F."/>
            <person name="Mello A."/>
            <person name="Molinier V."/>
            <person name="Miyauchi S."/>
            <person name="Poulain J."/>
            <person name="Riccioni C."/>
            <person name="Rubini A."/>
            <person name="Sitrit Y."/>
            <person name="Splivallo R."/>
            <person name="Traeger S."/>
            <person name="Wang M."/>
            <person name="Zifcakova L."/>
            <person name="Wipf D."/>
            <person name="Zambonelli A."/>
            <person name="Paolocci F."/>
            <person name="Nowrousian M."/>
            <person name="Ottonello S."/>
            <person name="Baldrian P."/>
            <person name="Spatafora J.W."/>
            <person name="Henrissat B."/>
            <person name="Nagy L.G."/>
            <person name="Aury J.M."/>
            <person name="Wincker P."/>
            <person name="Grigoriev I.V."/>
            <person name="Bonfante P."/>
            <person name="Martin F.M."/>
        </authorList>
    </citation>
    <scope>NUCLEOTIDE SEQUENCE [LARGE SCALE GENOMIC DNA]</scope>
    <source>
        <strain evidence="2 3">RN42</strain>
    </source>
</reference>
<dbReference type="EMBL" id="ML119756">
    <property type="protein sequence ID" value="RPA75831.1"/>
    <property type="molecule type" value="Genomic_DNA"/>
</dbReference>
<organism evidence="2 3">
    <name type="scientific">Ascobolus immersus RN42</name>
    <dbReference type="NCBI Taxonomy" id="1160509"/>
    <lineage>
        <taxon>Eukaryota</taxon>
        <taxon>Fungi</taxon>
        <taxon>Dikarya</taxon>
        <taxon>Ascomycota</taxon>
        <taxon>Pezizomycotina</taxon>
        <taxon>Pezizomycetes</taxon>
        <taxon>Pezizales</taxon>
        <taxon>Ascobolaceae</taxon>
        <taxon>Ascobolus</taxon>
    </lineage>
</organism>
<protein>
    <submittedName>
        <fullName evidence="2">Uncharacterized protein</fullName>
    </submittedName>
</protein>
<gene>
    <name evidence="2" type="ORF">BJ508DRAFT_15908</name>
</gene>
<keyword evidence="3" id="KW-1185">Reference proteome</keyword>
<feature type="region of interest" description="Disordered" evidence="1">
    <location>
        <begin position="1"/>
        <end position="21"/>
    </location>
</feature>
<proteinExistence type="predicted"/>
<name>A0A3N4HV25_ASCIM</name>
<evidence type="ECO:0000313" key="3">
    <source>
        <dbReference type="Proteomes" id="UP000275078"/>
    </source>
</evidence>
<dbReference type="AlphaFoldDB" id="A0A3N4HV25"/>
<dbReference type="Proteomes" id="UP000275078">
    <property type="component" value="Unassembled WGS sequence"/>
</dbReference>
<accession>A0A3N4HV25</accession>
<feature type="compositionally biased region" description="Polar residues" evidence="1">
    <location>
        <begin position="1"/>
        <end position="10"/>
    </location>
</feature>
<sequence>MSPPFNSHLISQVPGDPQHSDTLSLECPGIEQLIAALDEAIGKTHSLGKIDMKYSLVEFDLQSLRDAVHNEFLLSLVDVYSVKPSQLFNLNRDGAAGMDRCFGSHRGPFRTIVVKLDPADKFLKMREKEFNSMHIFVFRAYFLAKEVNKIFAETHKWAADMDHEGARVNHLVQCPELD</sequence>